<accession>B4JR27</accession>
<feature type="domain" description="F-box" evidence="1">
    <location>
        <begin position="16"/>
        <end position="60"/>
    </location>
</feature>
<dbReference type="InterPro" id="IPR032675">
    <property type="entry name" value="LRR_dom_sf"/>
</dbReference>
<protein>
    <submittedName>
        <fullName evidence="2">GH13074</fullName>
    </submittedName>
</protein>
<dbReference type="KEGG" id="dgr:6566611"/>
<dbReference type="OrthoDB" id="550575at2759"/>
<keyword evidence="3" id="KW-1185">Reference proteome</keyword>
<dbReference type="InterPro" id="IPR001810">
    <property type="entry name" value="F-box_dom"/>
</dbReference>
<organism evidence="3">
    <name type="scientific">Drosophila grimshawi</name>
    <name type="common">Hawaiian fruit fly</name>
    <name type="synonym">Idiomyia grimshawi</name>
    <dbReference type="NCBI Taxonomy" id="7222"/>
    <lineage>
        <taxon>Eukaryota</taxon>
        <taxon>Metazoa</taxon>
        <taxon>Ecdysozoa</taxon>
        <taxon>Arthropoda</taxon>
        <taxon>Hexapoda</taxon>
        <taxon>Insecta</taxon>
        <taxon>Pterygota</taxon>
        <taxon>Neoptera</taxon>
        <taxon>Endopterygota</taxon>
        <taxon>Diptera</taxon>
        <taxon>Brachycera</taxon>
        <taxon>Muscomorpha</taxon>
        <taxon>Ephydroidea</taxon>
        <taxon>Drosophilidae</taxon>
        <taxon>Drosophila</taxon>
        <taxon>Hawaiian Drosophila</taxon>
    </lineage>
</organism>
<dbReference type="InParanoid" id="B4JR27"/>
<proteinExistence type="predicted"/>
<dbReference type="OMA" id="WRTQPLE"/>
<dbReference type="Proteomes" id="UP000001070">
    <property type="component" value="Unassembled WGS sequence"/>
</dbReference>
<dbReference type="FunCoup" id="B4JR27">
    <property type="interactions" value="2"/>
</dbReference>
<evidence type="ECO:0000313" key="2">
    <source>
        <dbReference type="EMBL" id="EDV99357.1"/>
    </source>
</evidence>
<gene>
    <name evidence="2" type="primary">Dgri\GH13074</name>
    <name evidence="2" type="ORF">Dgri_GH13074</name>
</gene>
<dbReference type="eggNOG" id="ENOG502T85B">
    <property type="taxonomic scope" value="Eukaryota"/>
</dbReference>
<reference evidence="2 3" key="1">
    <citation type="journal article" date="2007" name="Nature">
        <title>Evolution of genes and genomes on the Drosophila phylogeny.</title>
        <authorList>
            <consortium name="Drosophila 12 Genomes Consortium"/>
            <person name="Clark A.G."/>
            <person name="Eisen M.B."/>
            <person name="Smith D.R."/>
            <person name="Bergman C.M."/>
            <person name="Oliver B."/>
            <person name="Markow T.A."/>
            <person name="Kaufman T.C."/>
            <person name="Kellis M."/>
            <person name="Gelbart W."/>
            <person name="Iyer V.N."/>
            <person name="Pollard D.A."/>
            <person name="Sackton T.B."/>
            <person name="Larracuente A.M."/>
            <person name="Singh N.D."/>
            <person name="Abad J.P."/>
            <person name="Abt D.N."/>
            <person name="Adryan B."/>
            <person name="Aguade M."/>
            <person name="Akashi H."/>
            <person name="Anderson W.W."/>
            <person name="Aquadro C.F."/>
            <person name="Ardell D.H."/>
            <person name="Arguello R."/>
            <person name="Artieri C.G."/>
            <person name="Barbash D.A."/>
            <person name="Barker D."/>
            <person name="Barsanti P."/>
            <person name="Batterham P."/>
            <person name="Batzoglou S."/>
            <person name="Begun D."/>
            <person name="Bhutkar A."/>
            <person name="Blanco E."/>
            <person name="Bosak S.A."/>
            <person name="Bradley R.K."/>
            <person name="Brand A.D."/>
            <person name="Brent M.R."/>
            <person name="Brooks A.N."/>
            <person name="Brown R.H."/>
            <person name="Butlin R.K."/>
            <person name="Caggese C."/>
            <person name="Calvi B.R."/>
            <person name="Bernardo de Carvalho A."/>
            <person name="Caspi A."/>
            <person name="Castrezana S."/>
            <person name="Celniker S.E."/>
            <person name="Chang J.L."/>
            <person name="Chapple C."/>
            <person name="Chatterji S."/>
            <person name="Chinwalla A."/>
            <person name="Civetta A."/>
            <person name="Clifton S.W."/>
            <person name="Comeron J.M."/>
            <person name="Costello J.C."/>
            <person name="Coyne J.A."/>
            <person name="Daub J."/>
            <person name="David R.G."/>
            <person name="Delcher A.L."/>
            <person name="Delehaunty K."/>
            <person name="Do C.B."/>
            <person name="Ebling H."/>
            <person name="Edwards K."/>
            <person name="Eickbush T."/>
            <person name="Evans J.D."/>
            <person name="Filipski A."/>
            <person name="Findeiss S."/>
            <person name="Freyhult E."/>
            <person name="Fulton L."/>
            <person name="Fulton R."/>
            <person name="Garcia A.C."/>
            <person name="Gardiner A."/>
            <person name="Garfield D.A."/>
            <person name="Garvin B.E."/>
            <person name="Gibson G."/>
            <person name="Gilbert D."/>
            <person name="Gnerre S."/>
            <person name="Godfrey J."/>
            <person name="Good R."/>
            <person name="Gotea V."/>
            <person name="Gravely B."/>
            <person name="Greenberg A.J."/>
            <person name="Griffiths-Jones S."/>
            <person name="Gross S."/>
            <person name="Guigo R."/>
            <person name="Gustafson E.A."/>
            <person name="Haerty W."/>
            <person name="Hahn M.W."/>
            <person name="Halligan D.L."/>
            <person name="Halpern A.L."/>
            <person name="Halter G.M."/>
            <person name="Han M.V."/>
            <person name="Heger A."/>
            <person name="Hillier L."/>
            <person name="Hinrichs A.S."/>
            <person name="Holmes I."/>
            <person name="Hoskins R.A."/>
            <person name="Hubisz M.J."/>
            <person name="Hultmark D."/>
            <person name="Huntley M.A."/>
            <person name="Jaffe D.B."/>
            <person name="Jagadeeshan S."/>
            <person name="Jeck W.R."/>
            <person name="Johnson J."/>
            <person name="Jones C.D."/>
            <person name="Jordan W.C."/>
            <person name="Karpen G.H."/>
            <person name="Kataoka E."/>
            <person name="Keightley P.D."/>
            <person name="Kheradpour P."/>
            <person name="Kirkness E.F."/>
            <person name="Koerich L.B."/>
            <person name="Kristiansen K."/>
            <person name="Kudrna D."/>
            <person name="Kulathinal R.J."/>
            <person name="Kumar S."/>
            <person name="Kwok R."/>
            <person name="Lander E."/>
            <person name="Langley C.H."/>
            <person name="Lapoint R."/>
            <person name="Lazzaro B.P."/>
            <person name="Lee S.J."/>
            <person name="Levesque L."/>
            <person name="Li R."/>
            <person name="Lin C.F."/>
            <person name="Lin M.F."/>
            <person name="Lindblad-Toh K."/>
            <person name="Llopart A."/>
            <person name="Long M."/>
            <person name="Low L."/>
            <person name="Lozovsky E."/>
            <person name="Lu J."/>
            <person name="Luo M."/>
            <person name="Machado C.A."/>
            <person name="Makalowski W."/>
            <person name="Marzo M."/>
            <person name="Matsuda M."/>
            <person name="Matzkin L."/>
            <person name="McAllister B."/>
            <person name="McBride C.S."/>
            <person name="McKernan B."/>
            <person name="McKernan K."/>
            <person name="Mendez-Lago M."/>
            <person name="Minx P."/>
            <person name="Mollenhauer M.U."/>
            <person name="Montooth K."/>
            <person name="Mount S.M."/>
            <person name="Mu X."/>
            <person name="Myers E."/>
            <person name="Negre B."/>
            <person name="Newfeld S."/>
            <person name="Nielsen R."/>
            <person name="Noor M.A."/>
            <person name="O'Grady P."/>
            <person name="Pachter L."/>
            <person name="Papaceit M."/>
            <person name="Parisi M.J."/>
            <person name="Parisi M."/>
            <person name="Parts L."/>
            <person name="Pedersen J.S."/>
            <person name="Pesole G."/>
            <person name="Phillippy A.M."/>
            <person name="Ponting C.P."/>
            <person name="Pop M."/>
            <person name="Porcelli D."/>
            <person name="Powell J.R."/>
            <person name="Prohaska S."/>
            <person name="Pruitt K."/>
            <person name="Puig M."/>
            <person name="Quesneville H."/>
            <person name="Ram K.R."/>
            <person name="Rand D."/>
            <person name="Rasmussen M.D."/>
            <person name="Reed L.K."/>
            <person name="Reenan R."/>
            <person name="Reily A."/>
            <person name="Remington K.A."/>
            <person name="Rieger T.T."/>
            <person name="Ritchie M.G."/>
            <person name="Robin C."/>
            <person name="Rogers Y.H."/>
            <person name="Rohde C."/>
            <person name="Rozas J."/>
            <person name="Rubenfield M.J."/>
            <person name="Ruiz A."/>
            <person name="Russo S."/>
            <person name="Salzberg S.L."/>
            <person name="Sanchez-Gracia A."/>
            <person name="Saranga D.J."/>
            <person name="Sato H."/>
            <person name="Schaeffer S.W."/>
            <person name="Schatz M.C."/>
            <person name="Schlenke T."/>
            <person name="Schwartz R."/>
            <person name="Segarra C."/>
            <person name="Singh R.S."/>
            <person name="Sirot L."/>
            <person name="Sirota M."/>
            <person name="Sisneros N.B."/>
            <person name="Smith C.D."/>
            <person name="Smith T.F."/>
            <person name="Spieth J."/>
            <person name="Stage D.E."/>
            <person name="Stark A."/>
            <person name="Stephan W."/>
            <person name="Strausberg R.L."/>
            <person name="Strempel S."/>
            <person name="Sturgill D."/>
            <person name="Sutton G."/>
            <person name="Sutton G.G."/>
            <person name="Tao W."/>
            <person name="Teichmann S."/>
            <person name="Tobari Y.N."/>
            <person name="Tomimura Y."/>
            <person name="Tsolas J.M."/>
            <person name="Valente V.L."/>
            <person name="Venter E."/>
            <person name="Venter J.C."/>
            <person name="Vicario S."/>
            <person name="Vieira F.G."/>
            <person name="Vilella A.J."/>
            <person name="Villasante A."/>
            <person name="Walenz B."/>
            <person name="Wang J."/>
            <person name="Wasserman M."/>
            <person name="Watts T."/>
            <person name="Wilson D."/>
            <person name="Wilson R.K."/>
            <person name="Wing R.A."/>
            <person name="Wolfner M.F."/>
            <person name="Wong A."/>
            <person name="Wong G.K."/>
            <person name="Wu C.I."/>
            <person name="Wu G."/>
            <person name="Yamamoto D."/>
            <person name="Yang H.P."/>
            <person name="Yang S.P."/>
            <person name="Yorke J.A."/>
            <person name="Yoshida K."/>
            <person name="Zdobnov E."/>
            <person name="Zhang P."/>
            <person name="Zhang Y."/>
            <person name="Zimin A.V."/>
            <person name="Baldwin J."/>
            <person name="Abdouelleil A."/>
            <person name="Abdulkadir J."/>
            <person name="Abebe A."/>
            <person name="Abera B."/>
            <person name="Abreu J."/>
            <person name="Acer S.C."/>
            <person name="Aftuck L."/>
            <person name="Alexander A."/>
            <person name="An P."/>
            <person name="Anderson E."/>
            <person name="Anderson S."/>
            <person name="Arachi H."/>
            <person name="Azer M."/>
            <person name="Bachantsang P."/>
            <person name="Barry A."/>
            <person name="Bayul T."/>
            <person name="Berlin A."/>
            <person name="Bessette D."/>
            <person name="Bloom T."/>
            <person name="Blye J."/>
            <person name="Boguslavskiy L."/>
            <person name="Bonnet C."/>
            <person name="Boukhgalter B."/>
            <person name="Bourzgui I."/>
            <person name="Brown A."/>
            <person name="Cahill P."/>
            <person name="Channer S."/>
            <person name="Cheshatsang Y."/>
            <person name="Chuda L."/>
            <person name="Citroen M."/>
            <person name="Collymore A."/>
            <person name="Cooke P."/>
            <person name="Costello M."/>
            <person name="D'Aco K."/>
            <person name="Daza R."/>
            <person name="De Haan G."/>
            <person name="DeGray S."/>
            <person name="DeMaso C."/>
            <person name="Dhargay N."/>
            <person name="Dooley K."/>
            <person name="Dooley E."/>
            <person name="Doricent M."/>
            <person name="Dorje P."/>
            <person name="Dorjee K."/>
            <person name="Dupes A."/>
            <person name="Elong R."/>
            <person name="Falk J."/>
            <person name="Farina A."/>
            <person name="Faro S."/>
            <person name="Ferguson D."/>
            <person name="Fisher S."/>
            <person name="Foley C.D."/>
            <person name="Franke A."/>
            <person name="Friedrich D."/>
            <person name="Gadbois L."/>
            <person name="Gearin G."/>
            <person name="Gearin C.R."/>
            <person name="Giannoukos G."/>
            <person name="Goode T."/>
            <person name="Graham J."/>
            <person name="Grandbois E."/>
            <person name="Grewal S."/>
            <person name="Gyaltsen K."/>
            <person name="Hafez N."/>
            <person name="Hagos B."/>
            <person name="Hall J."/>
            <person name="Henson C."/>
            <person name="Hollinger A."/>
            <person name="Honan T."/>
            <person name="Huard M.D."/>
            <person name="Hughes L."/>
            <person name="Hurhula B."/>
            <person name="Husby M.E."/>
            <person name="Kamat A."/>
            <person name="Kanga B."/>
            <person name="Kashin S."/>
            <person name="Khazanovich D."/>
            <person name="Kisner P."/>
            <person name="Lance K."/>
            <person name="Lara M."/>
            <person name="Lee W."/>
            <person name="Lennon N."/>
            <person name="Letendre F."/>
            <person name="LeVine R."/>
            <person name="Lipovsky A."/>
            <person name="Liu X."/>
            <person name="Liu J."/>
            <person name="Liu S."/>
            <person name="Lokyitsang T."/>
            <person name="Lokyitsang Y."/>
            <person name="Lubonja R."/>
            <person name="Lui A."/>
            <person name="MacDonald P."/>
            <person name="Magnisalis V."/>
            <person name="Maru K."/>
            <person name="Matthews C."/>
            <person name="McCusker W."/>
            <person name="McDonough S."/>
            <person name="Mehta T."/>
            <person name="Meldrim J."/>
            <person name="Meneus L."/>
            <person name="Mihai O."/>
            <person name="Mihalev A."/>
            <person name="Mihova T."/>
            <person name="Mittelman R."/>
            <person name="Mlenga V."/>
            <person name="Montmayeur A."/>
            <person name="Mulrain L."/>
            <person name="Navidi A."/>
            <person name="Naylor J."/>
            <person name="Negash T."/>
            <person name="Nguyen T."/>
            <person name="Nguyen N."/>
            <person name="Nicol R."/>
            <person name="Norbu C."/>
            <person name="Norbu N."/>
            <person name="Novod N."/>
            <person name="O'Neill B."/>
            <person name="Osman S."/>
            <person name="Markiewicz E."/>
            <person name="Oyono O.L."/>
            <person name="Patti C."/>
            <person name="Phunkhang P."/>
            <person name="Pierre F."/>
            <person name="Priest M."/>
            <person name="Raghuraman S."/>
            <person name="Rege F."/>
            <person name="Reyes R."/>
            <person name="Rise C."/>
            <person name="Rogov P."/>
            <person name="Ross K."/>
            <person name="Ryan E."/>
            <person name="Settipalli S."/>
            <person name="Shea T."/>
            <person name="Sherpa N."/>
            <person name="Shi L."/>
            <person name="Shih D."/>
            <person name="Sparrow T."/>
            <person name="Spaulding J."/>
            <person name="Stalker J."/>
            <person name="Stange-Thomann N."/>
            <person name="Stavropoulos S."/>
            <person name="Stone C."/>
            <person name="Strader C."/>
            <person name="Tesfaye S."/>
            <person name="Thomson T."/>
            <person name="Thoulutsang Y."/>
            <person name="Thoulutsang D."/>
            <person name="Topham K."/>
            <person name="Topping I."/>
            <person name="Tsamla T."/>
            <person name="Vassiliev H."/>
            <person name="Vo A."/>
            <person name="Wangchuk T."/>
            <person name="Wangdi T."/>
            <person name="Weiand M."/>
            <person name="Wilkinson J."/>
            <person name="Wilson A."/>
            <person name="Yadav S."/>
            <person name="Young G."/>
            <person name="Yu Q."/>
            <person name="Zembek L."/>
            <person name="Zhong D."/>
            <person name="Zimmer A."/>
            <person name="Zwirko Z."/>
            <person name="Jaffe D.B."/>
            <person name="Alvarez P."/>
            <person name="Brockman W."/>
            <person name="Butler J."/>
            <person name="Chin C."/>
            <person name="Gnerre S."/>
            <person name="Grabherr M."/>
            <person name="Kleber M."/>
            <person name="Mauceli E."/>
            <person name="MacCallum I."/>
        </authorList>
    </citation>
    <scope>NUCLEOTIDE SEQUENCE [LARGE SCALE GENOMIC DNA]</scope>
    <source>
        <strain evidence="3">Tucson 15287-2541.00</strain>
    </source>
</reference>
<sequence>MTTATIAEQSSEPGRPPSLLQLNDDVLALILTQLSVYQQFQLTHMHSRLRNIVQTLWRTRVHNVVLHDEQLCRATSRQFQRFMLALAPHLERLSCQQLDVRRLRMLSGHCLPGVSSLEWLGSEAQPRRGRVRFVDEDVRLLRRVFPSLRKLKLRGCQVTGKYLCELELLSELCLDECQYLESQHFRDIFRQLKLRTFDIMEDCDEVNCCDLVDVQLCPTLEHIKIADYHLCMESDITQQLLRLPRLHKLSIYSKNFVFDVLARIARPSSPATAGGTKQIEGFSFSGLLHDYERFFRELSNLRQLRRLEVHGQSKDEGQLQCLSDQMLSQLAVQLPELCELHLCGHQLESPAGLLQFISNCRQLRILDMTRSRCVGEAFITRCLTALSKQSWRTQPLELWIRQSDINPSCVQNPRYLISERWLRIDTKKMTPNMDYVSGVLKFSFVRL</sequence>
<dbReference type="AlphaFoldDB" id="B4JR27"/>
<dbReference type="Gene3D" id="3.80.10.10">
    <property type="entry name" value="Ribonuclease Inhibitor"/>
    <property type="match status" value="2"/>
</dbReference>
<evidence type="ECO:0000259" key="1">
    <source>
        <dbReference type="PROSITE" id="PS50181"/>
    </source>
</evidence>
<dbReference type="EMBL" id="CH916372">
    <property type="protein sequence ID" value="EDV99357.1"/>
    <property type="molecule type" value="Genomic_DNA"/>
</dbReference>
<dbReference type="PhylomeDB" id="B4JR27"/>
<name>B4JR27_DROGR</name>
<evidence type="ECO:0000313" key="3">
    <source>
        <dbReference type="Proteomes" id="UP000001070"/>
    </source>
</evidence>
<dbReference type="PROSITE" id="PS50181">
    <property type="entry name" value="FBOX"/>
    <property type="match status" value="1"/>
</dbReference>
<dbReference type="HOGENOM" id="CLU_617177_0_0_1"/>
<dbReference type="SUPFAM" id="SSF52047">
    <property type="entry name" value="RNI-like"/>
    <property type="match status" value="1"/>
</dbReference>